<organism evidence="2 3">
    <name type="scientific">Ohtaekwangia kribbensis</name>
    <dbReference type="NCBI Taxonomy" id="688913"/>
    <lineage>
        <taxon>Bacteria</taxon>
        <taxon>Pseudomonadati</taxon>
        <taxon>Bacteroidota</taxon>
        <taxon>Cytophagia</taxon>
        <taxon>Cytophagales</taxon>
        <taxon>Fulvivirgaceae</taxon>
        <taxon>Ohtaekwangia</taxon>
    </lineage>
</organism>
<feature type="transmembrane region" description="Helical" evidence="1">
    <location>
        <begin position="559"/>
        <end position="578"/>
    </location>
</feature>
<dbReference type="EMBL" id="JBHTKA010000013">
    <property type="protein sequence ID" value="MFD1002654.1"/>
    <property type="molecule type" value="Genomic_DNA"/>
</dbReference>
<keyword evidence="1" id="KW-0812">Transmembrane</keyword>
<feature type="transmembrane region" description="Helical" evidence="1">
    <location>
        <begin position="278"/>
        <end position="297"/>
    </location>
</feature>
<evidence type="ECO:0000313" key="3">
    <source>
        <dbReference type="Proteomes" id="UP001597112"/>
    </source>
</evidence>
<feature type="transmembrane region" description="Helical" evidence="1">
    <location>
        <begin position="242"/>
        <end position="266"/>
    </location>
</feature>
<keyword evidence="1" id="KW-0472">Membrane</keyword>
<dbReference type="PANTHER" id="PTHR16214">
    <property type="entry name" value="TRANSMEMBRANE PROTEIN 260"/>
    <property type="match status" value="1"/>
</dbReference>
<proteinExistence type="predicted"/>
<feature type="transmembrane region" description="Helical" evidence="1">
    <location>
        <begin position="619"/>
        <end position="637"/>
    </location>
</feature>
<dbReference type="InterPro" id="IPR021280">
    <property type="entry name" value="TMEM260-like"/>
</dbReference>
<dbReference type="RefSeq" id="WP_377584117.1">
    <property type="nucleotide sequence ID" value="NZ_JBHTKA010000013.1"/>
</dbReference>
<feature type="transmembrane region" description="Helical" evidence="1">
    <location>
        <begin position="45"/>
        <end position="68"/>
    </location>
</feature>
<feature type="transmembrane region" description="Helical" evidence="1">
    <location>
        <begin position="187"/>
        <end position="207"/>
    </location>
</feature>
<keyword evidence="3" id="KW-1185">Reference proteome</keyword>
<name>A0ABW3KAB3_9BACT</name>
<evidence type="ECO:0000313" key="2">
    <source>
        <dbReference type="EMBL" id="MFD1002654.1"/>
    </source>
</evidence>
<feature type="transmembrane region" description="Helical" evidence="1">
    <location>
        <begin position="213"/>
        <end position="230"/>
    </location>
</feature>
<accession>A0ABW3KAB3</accession>
<feature type="transmembrane region" description="Helical" evidence="1">
    <location>
        <begin position="309"/>
        <end position="339"/>
    </location>
</feature>
<comment type="caution">
    <text evidence="2">The sequence shown here is derived from an EMBL/GenBank/DDBJ whole genome shotgun (WGS) entry which is preliminary data.</text>
</comment>
<evidence type="ECO:0000256" key="1">
    <source>
        <dbReference type="SAM" id="Phobius"/>
    </source>
</evidence>
<gene>
    <name evidence="2" type="ORF">ACFQ21_25235</name>
</gene>
<sequence>MLFSRKDYLLFTIALLLITTAFLCMALDSSANGFGILTRTAAPPVLLAGLLLLVAGIIGLQSFTPAVLYRALCTDTFKHLGAFLVFIVSCVTYLTTLEPTASLWDCSEFIAASYKLQVPHTPGTPLSLLIGRMFSMLAGDDVTRVARALNTMSALFSALTIGIAYYIIYDLSYAIADHSIKYTSRGVMAAAIGGSLCLAFSDTFWFSAVEAETYGAACFFMMLLVWMILKGKNAAEPMRSRWLILIFYIAGLAFCIHPMCVLALPMLPFTWYVQEQRLTFRAIVVTVAIGCLLILAINRFVSVGIFEAAFYLDLFLVNSLNTPFYTGAFILLILLVLAFRLLLSKLPSYKVYSWAVIFLLAGFLPYGMLFIRSAHNPPIDEGSPQNLSMIKAYMNRESYGTRPLVYGQYFDARIENVTPGKQIYHKGKQVYEPTGTLSEYQYEPHRQTIFPRMYSNDASHIETYRQWTGLKPGEKPGYTDNIAYLLRYQFTHMYLRYFLWNFAGREGDIQYSNWLAPWEPASLENTAHNTQRARNQYWMIPLILGIIGSIYHHRKNRHAFISTLIFFLVTGVVLVLYLNSPPNEPRERDYIYVGSYIAFSWWIGLGILALFSFVNRWKAGWLGVSLVSVAVPLWMFLQNHDDHDRSGRTFQIDHARNVLQSCAPNAILFTGGDNDTFPLWYLQEVEGFRTDVRIAVLSYFNTDWYIGQLRNTYYQSQPFRLMLPEKSYRQYGPNDVLYLQESIHEGIDATRYLTLLRDEHPALRLPTASGDVYSILPSRTIRVPVDKQKFIASDQKDFVPQHAVTNELTLTVTGDYLSKNALAFLDLLVSNQWERPIYFNFTSLNTFDLDLKPYVVQEGQLYHLLPIQPQREGAAINTALMYKNLLEQADYSNLADSSVYFNYEDYQLRMIIPLQQTLNTLAEAFYEEGNQAMAEKVLLTSVDKLYHDHLTPSITSLQAAHMLMTLGKNDIAFKLSRHVFDFYYNYAQQHTTINSNETDAYLLRRSAALLNQLGFDEYQKQVDALLAAEQ</sequence>
<reference evidence="3" key="1">
    <citation type="journal article" date="2019" name="Int. J. Syst. Evol. Microbiol.">
        <title>The Global Catalogue of Microorganisms (GCM) 10K type strain sequencing project: providing services to taxonomists for standard genome sequencing and annotation.</title>
        <authorList>
            <consortium name="The Broad Institute Genomics Platform"/>
            <consortium name="The Broad Institute Genome Sequencing Center for Infectious Disease"/>
            <person name="Wu L."/>
            <person name="Ma J."/>
        </authorList>
    </citation>
    <scope>NUCLEOTIDE SEQUENCE [LARGE SCALE GENOMIC DNA]</scope>
    <source>
        <strain evidence="3">CCUG 58938</strain>
    </source>
</reference>
<dbReference type="Pfam" id="PF11028">
    <property type="entry name" value="TMEM260-like"/>
    <property type="match status" value="1"/>
</dbReference>
<keyword evidence="1" id="KW-1133">Transmembrane helix</keyword>
<feature type="transmembrane region" description="Helical" evidence="1">
    <location>
        <begin position="351"/>
        <end position="371"/>
    </location>
</feature>
<dbReference type="Proteomes" id="UP001597112">
    <property type="component" value="Unassembled WGS sequence"/>
</dbReference>
<dbReference type="InterPro" id="IPR052724">
    <property type="entry name" value="GT117_domain-containing"/>
</dbReference>
<feature type="transmembrane region" description="Helical" evidence="1">
    <location>
        <begin position="80"/>
        <end position="97"/>
    </location>
</feature>
<feature type="transmembrane region" description="Helical" evidence="1">
    <location>
        <begin position="590"/>
        <end position="613"/>
    </location>
</feature>
<dbReference type="PANTHER" id="PTHR16214:SF3">
    <property type="entry name" value="TRANSMEMBRANE PROTEIN 260"/>
    <property type="match status" value="1"/>
</dbReference>
<protein>
    <submittedName>
        <fullName evidence="2">DUF2723 domain-containing protein</fullName>
    </submittedName>
</protein>
<feature type="transmembrane region" description="Helical" evidence="1">
    <location>
        <begin position="154"/>
        <end position="175"/>
    </location>
</feature>